<dbReference type="PANTHER" id="PTHR10511">
    <property type="entry name" value="GRANULOCYTE COLONY-STIMULATING FACTOR"/>
    <property type="match status" value="1"/>
</dbReference>
<organism evidence="2 3">
    <name type="scientific">Silurus meridionalis</name>
    <name type="common">Southern catfish</name>
    <name type="synonym">Silurus soldatovi meridionalis</name>
    <dbReference type="NCBI Taxonomy" id="175797"/>
    <lineage>
        <taxon>Eukaryota</taxon>
        <taxon>Metazoa</taxon>
        <taxon>Chordata</taxon>
        <taxon>Craniata</taxon>
        <taxon>Vertebrata</taxon>
        <taxon>Euteleostomi</taxon>
        <taxon>Actinopterygii</taxon>
        <taxon>Neopterygii</taxon>
        <taxon>Teleostei</taxon>
        <taxon>Ostariophysi</taxon>
        <taxon>Siluriformes</taxon>
        <taxon>Siluridae</taxon>
        <taxon>Silurus</taxon>
    </lineage>
</organism>
<feature type="chain" id="PRO_5035876652" evidence="1">
    <location>
        <begin position="20"/>
        <end position="206"/>
    </location>
</feature>
<dbReference type="InterPro" id="IPR009079">
    <property type="entry name" value="4_helix_cytokine-like_core"/>
</dbReference>
<dbReference type="PANTHER" id="PTHR10511:SF2">
    <property type="entry name" value="GRANULOCYTE COLONY-STIMULATING FACTOR"/>
    <property type="match status" value="1"/>
</dbReference>
<comment type="caution">
    <text evidence="2">The sequence shown here is derived from an EMBL/GenBank/DDBJ whole genome shotgun (WGS) entry which is preliminary data.</text>
</comment>
<accession>A0A8T0AJ79</accession>
<gene>
    <name evidence="2" type="ORF">HF521_011144</name>
</gene>
<dbReference type="Gene3D" id="1.20.1250.10">
    <property type="match status" value="1"/>
</dbReference>
<proteinExistence type="predicted"/>
<keyword evidence="1" id="KW-0732">Signal</keyword>
<evidence type="ECO:0000256" key="1">
    <source>
        <dbReference type="SAM" id="SignalP"/>
    </source>
</evidence>
<dbReference type="GO" id="GO:0005125">
    <property type="term" value="F:cytokine activity"/>
    <property type="evidence" value="ECO:0007669"/>
    <property type="project" value="InterPro"/>
</dbReference>
<keyword evidence="3" id="KW-1185">Reference proteome</keyword>
<dbReference type="EMBL" id="JABFDY010000022">
    <property type="protein sequence ID" value="KAF7690847.1"/>
    <property type="molecule type" value="Genomic_DNA"/>
</dbReference>
<evidence type="ECO:0000313" key="3">
    <source>
        <dbReference type="Proteomes" id="UP000606274"/>
    </source>
</evidence>
<feature type="signal peptide" evidence="1">
    <location>
        <begin position="1"/>
        <end position="19"/>
    </location>
</feature>
<protein>
    <submittedName>
        <fullName evidence="2">Uncharacterized protein</fullName>
    </submittedName>
</protein>
<evidence type="ECO:0000313" key="2">
    <source>
        <dbReference type="EMBL" id="KAF7690847.1"/>
    </source>
</evidence>
<dbReference type="GO" id="GO:0045639">
    <property type="term" value="P:positive regulation of myeloid cell differentiation"/>
    <property type="evidence" value="ECO:0007669"/>
    <property type="project" value="InterPro"/>
</dbReference>
<dbReference type="Proteomes" id="UP000606274">
    <property type="component" value="Unassembled WGS sequence"/>
</dbReference>
<dbReference type="AlphaFoldDB" id="A0A8T0AJ79"/>
<dbReference type="SUPFAM" id="SSF47266">
    <property type="entry name" value="4-helical cytokines"/>
    <property type="match status" value="1"/>
</dbReference>
<sequence length="206" mass="22809">MTPLLILLVLCSSASVSFSSPITPRSTQNSDFRSNMQDAQSLASKMLKNIPAVYKSCVRKHFTSDPFSLEYIKETLAIPASPKLAPISETHTMEMNLDRICEGLQLHYNLLQEAKEKVDCSGELTPLLAEISELNIHINKVQVLSGIPVSKPQLSSVSVLSGLSKDDYSLNVGVHLLLEQLRAFAQDTVRSLREIQHLHSDFQFSG</sequence>
<name>A0A8T0AJ79_SILME</name>
<reference evidence="2" key="1">
    <citation type="submission" date="2020-08" db="EMBL/GenBank/DDBJ databases">
        <title>Chromosome-level assembly of Southern catfish (Silurus meridionalis) provides insights into visual adaptation to the nocturnal and benthic lifestyles.</title>
        <authorList>
            <person name="Zhang Y."/>
            <person name="Wang D."/>
            <person name="Peng Z."/>
        </authorList>
    </citation>
    <scope>NUCLEOTIDE SEQUENCE</scope>
    <source>
        <strain evidence="2">SWU-2019-XX</strain>
        <tissue evidence="2">Muscle</tissue>
    </source>
</reference>
<dbReference type="OrthoDB" id="8841348at2759"/>
<dbReference type="InterPro" id="IPR040117">
    <property type="entry name" value="GCSF/MGF"/>
</dbReference>